<keyword evidence="7" id="KW-0067">ATP-binding</keyword>
<feature type="domain" description="Histidine kinase/HSP90-like ATPase" evidence="9">
    <location>
        <begin position="147"/>
        <end position="223"/>
    </location>
</feature>
<comment type="caution">
    <text evidence="11">The sequence shown here is derived from an EMBL/GenBank/DDBJ whole genome shotgun (WGS) entry which is preliminary data.</text>
</comment>
<dbReference type="EC" id="2.7.13.3" evidence="2"/>
<dbReference type="GO" id="GO:0000155">
    <property type="term" value="F:phosphorelay sensor kinase activity"/>
    <property type="evidence" value="ECO:0007669"/>
    <property type="project" value="InterPro"/>
</dbReference>
<gene>
    <name evidence="11" type="ORF">BSZ40_07635</name>
</gene>
<keyword evidence="12" id="KW-1185">Reference proteome</keyword>
<reference evidence="12" key="1">
    <citation type="submission" date="2016-12" db="EMBL/GenBank/DDBJ databases">
        <authorList>
            <person name="Meng X."/>
        </authorList>
    </citation>
    <scope>NUCLEOTIDE SEQUENCE [LARGE SCALE GENOMIC DNA]</scope>
    <source>
        <strain evidence="12">DSM 20732</strain>
    </source>
</reference>
<evidence type="ECO:0000259" key="9">
    <source>
        <dbReference type="Pfam" id="PF02518"/>
    </source>
</evidence>
<dbReference type="GO" id="GO:0046983">
    <property type="term" value="F:protein dimerization activity"/>
    <property type="evidence" value="ECO:0007669"/>
    <property type="project" value="InterPro"/>
</dbReference>
<keyword evidence="8" id="KW-0902">Two-component regulatory system</keyword>
<dbReference type="PANTHER" id="PTHR24421">
    <property type="entry name" value="NITRATE/NITRITE SENSOR PROTEIN NARX-RELATED"/>
    <property type="match status" value="1"/>
</dbReference>
<dbReference type="EMBL" id="MQVS01000007">
    <property type="protein sequence ID" value="OKL51429.1"/>
    <property type="molecule type" value="Genomic_DNA"/>
</dbReference>
<dbReference type="GO" id="GO:0005524">
    <property type="term" value="F:ATP binding"/>
    <property type="evidence" value="ECO:0007669"/>
    <property type="project" value="UniProtKB-KW"/>
</dbReference>
<keyword evidence="3" id="KW-0597">Phosphoprotein</keyword>
<evidence type="ECO:0000313" key="11">
    <source>
        <dbReference type="EMBL" id="OKL51429.1"/>
    </source>
</evidence>
<dbReference type="InterPro" id="IPR011712">
    <property type="entry name" value="Sig_transdc_His_kin_sub3_dim/P"/>
</dbReference>
<sequence>MFFRRRSPQDQDVRAALAELAESRRVIVAAYEVERRRIERDLHDGAQQYFVSAAMKVGEARLAAAVAADPALAQLLAEAGQALRAGLESLRATVRGIHPQVLLEAGLAAALGEVASHAANQVRIVCPHPLPTLPEGVLAAAYFFACEAINNAAKYAPGAQVTVLLTAGQDLQVSVVDDGPGGARLVPGHGLAGMRERLGAVGGSVRITSPPGGPTQVWAAIPLLLKPGESGIVL</sequence>
<dbReference type="Gene3D" id="3.30.565.10">
    <property type="entry name" value="Histidine kinase-like ATPase, C-terminal domain"/>
    <property type="match status" value="1"/>
</dbReference>
<dbReference type="GO" id="GO:0016020">
    <property type="term" value="C:membrane"/>
    <property type="evidence" value="ECO:0007669"/>
    <property type="project" value="InterPro"/>
</dbReference>
<dbReference type="SUPFAM" id="SSF55874">
    <property type="entry name" value="ATPase domain of HSP90 chaperone/DNA topoisomerase II/histidine kinase"/>
    <property type="match status" value="1"/>
</dbReference>
<dbReference type="Pfam" id="PF02518">
    <property type="entry name" value="HATPase_c"/>
    <property type="match status" value="1"/>
</dbReference>
<dbReference type="Pfam" id="PF07730">
    <property type="entry name" value="HisKA_3"/>
    <property type="match status" value="1"/>
</dbReference>
<dbReference type="Gene3D" id="1.20.5.1930">
    <property type="match status" value="1"/>
</dbReference>
<dbReference type="CDD" id="cd16917">
    <property type="entry name" value="HATPase_UhpB-NarQ-NarX-like"/>
    <property type="match status" value="1"/>
</dbReference>
<evidence type="ECO:0000256" key="3">
    <source>
        <dbReference type="ARBA" id="ARBA00022553"/>
    </source>
</evidence>
<evidence type="ECO:0000259" key="10">
    <source>
        <dbReference type="Pfam" id="PF07730"/>
    </source>
</evidence>
<accession>A0A1Q5PVE1</accession>
<dbReference type="RefSeq" id="WP_073824870.1">
    <property type="nucleotide sequence ID" value="NZ_JAUNKL010000013.1"/>
</dbReference>
<dbReference type="InterPro" id="IPR036890">
    <property type="entry name" value="HATPase_C_sf"/>
</dbReference>
<keyword evidence="5" id="KW-0547">Nucleotide-binding</keyword>
<name>A0A1Q5PVE1_9ACTO</name>
<dbReference type="STRING" id="52770.BSZ40_07635"/>
<dbReference type="InterPro" id="IPR003594">
    <property type="entry name" value="HATPase_dom"/>
</dbReference>
<evidence type="ECO:0000256" key="1">
    <source>
        <dbReference type="ARBA" id="ARBA00000085"/>
    </source>
</evidence>
<evidence type="ECO:0000256" key="4">
    <source>
        <dbReference type="ARBA" id="ARBA00022679"/>
    </source>
</evidence>
<keyword evidence="6 11" id="KW-0418">Kinase</keyword>
<evidence type="ECO:0000256" key="2">
    <source>
        <dbReference type="ARBA" id="ARBA00012438"/>
    </source>
</evidence>
<proteinExistence type="predicted"/>
<dbReference type="PANTHER" id="PTHR24421:SF10">
    <property type="entry name" value="NITRATE_NITRITE SENSOR PROTEIN NARQ"/>
    <property type="match status" value="1"/>
</dbReference>
<comment type="catalytic activity">
    <reaction evidence="1">
        <text>ATP + protein L-histidine = ADP + protein N-phospho-L-histidine.</text>
        <dbReference type="EC" id="2.7.13.3"/>
    </reaction>
</comment>
<feature type="domain" description="Signal transduction histidine kinase subgroup 3 dimerisation and phosphoacceptor" evidence="10">
    <location>
        <begin position="34"/>
        <end position="102"/>
    </location>
</feature>
<evidence type="ECO:0000256" key="7">
    <source>
        <dbReference type="ARBA" id="ARBA00022840"/>
    </source>
</evidence>
<evidence type="ECO:0000256" key="5">
    <source>
        <dbReference type="ARBA" id="ARBA00022741"/>
    </source>
</evidence>
<dbReference type="OrthoDB" id="4198152at2"/>
<protein>
    <recommendedName>
        <fullName evidence="2">histidine kinase</fullName>
        <ecNumber evidence="2">2.7.13.3</ecNumber>
    </recommendedName>
</protein>
<organism evidence="11 12">
    <name type="scientific">Buchananella hordeovulneris</name>
    <dbReference type="NCBI Taxonomy" id="52770"/>
    <lineage>
        <taxon>Bacteria</taxon>
        <taxon>Bacillati</taxon>
        <taxon>Actinomycetota</taxon>
        <taxon>Actinomycetes</taxon>
        <taxon>Actinomycetales</taxon>
        <taxon>Actinomycetaceae</taxon>
        <taxon>Buchananella</taxon>
    </lineage>
</organism>
<dbReference type="FunCoup" id="A0A1Q5PVE1">
    <property type="interactions" value="1"/>
</dbReference>
<evidence type="ECO:0000256" key="6">
    <source>
        <dbReference type="ARBA" id="ARBA00022777"/>
    </source>
</evidence>
<dbReference type="Proteomes" id="UP000185612">
    <property type="component" value="Unassembled WGS sequence"/>
</dbReference>
<keyword evidence="4" id="KW-0808">Transferase</keyword>
<dbReference type="AlphaFoldDB" id="A0A1Q5PVE1"/>
<evidence type="ECO:0000256" key="8">
    <source>
        <dbReference type="ARBA" id="ARBA00023012"/>
    </source>
</evidence>
<evidence type="ECO:0000313" key="12">
    <source>
        <dbReference type="Proteomes" id="UP000185612"/>
    </source>
</evidence>
<dbReference type="InterPro" id="IPR050482">
    <property type="entry name" value="Sensor_HK_TwoCompSys"/>
</dbReference>